<dbReference type="Pfam" id="PF02699">
    <property type="entry name" value="YajC"/>
    <property type="match status" value="1"/>
</dbReference>
<dbReference type="GO" id="GO:0005886">
    <property type="term" value="C:plasma membrane"/>
    <property type="evidence" value="ECO:0007669"/>
    <property type="project" value="UniProtKB-SubCell"/>
</dbReference>
<protein>
    <recommendedName>
        <fullName evidence="5">Sec translocon accessory complex subunit YajC</fullName>
    </recommendedName>
</protein>
<evidence type="ECO:0000256" key="12">
    <source>
        <dbReference type="ARBA" id="ARBA00023136"/>
    </source>
</evidence>
<dbReference type="OrthoDB" id="9811406at2"/>
<comment type="caution">
    <text evidence="14">The sequence shown here is derived from an EMBL/GenBank/DDBJ whole genome shotgun (WGS) entry which is preliminary data.</text>
</comment>
<evidence type="ECO:0000313" key="15">
    <source>
        <dbReference type="Proteomes" id="UP000318413"/>
    </source>
</evidence>
<accession>A0A502CH50</accession>
<comment type="similarity">
    <text evidence="3">Belongs to the YajC family.</text>
</comment>
<evidence type="ECO:0000256" key="8">
    <source>
        <dbReference type="ARBA" id="ARBA00022692"/>
    </source>
</evidence>
<evidence type="ECO:0000256" key="9">
    <source>
        <dbReference type="ARBA" id="ARBA00022927"/>
    </source>
</evidence>
<proteinExistence type="inferred from homology"/>
<keyword evidence="6" id="KW-0813">Transport</keyword>
<evidence type="ECO:0000256" key="4">
    <source>
        <dbReference type="ARBA" id="ARBA00011718"/>
    </source>
</evidence>
<dbReference type="PANTHER" id="PTHR33909">
    <property type="entry name" value="SEC TRANSLOCON ACCESSORY COMPLEX SUBUNIT YAJC"/>
    <property type="match status" value="1"/>
</dbReference>
<evidence type="ECO:0000256" key="10">
    <source>
        <dbReference type="ARBA" id="ARBA00022989"/>
    </source>
</evidence>
<dbReference type="GO" id="GO:0015031">
    <property type="term" value="P:protein transport"/>
    <property type="evidence" value="ECO:0007669"/>
    <property type="project" value="UniProtKB-KW"/>
</dbReference>
<dbReference type="NCBIfam" id="TIGR00739">
    <property type="entry name" value="yajC"/>
    <property type="match status" value="1"/>
</dbReference>
<dbReference type="SMART" id="SM01323">
    <property type="entry name" value="YajC"/>
    <property type="match status" value="1"/>
</dbReference>
<dbReference type="Proteomes" id="UP000318413">
    <property type="component" value="Unassembled WGS sequence"/>
</dbReference>
<evidence type="ECO:0000256" key="7">
    <source>
        <dbReference type="ARBA" id="ARBA00022475"/>
    </source>
</evidence>
<dbReference type="AlphaFoldDB" id="A0A502CH50"/>
<keyword evidence="11" id="KW-0811">Translocation</keyword>
<evidence type="ECO:0000313" key="14">
    <source>
        <dbReference type="EMBL" id="TPG13045.1"/>
    </source>
</evidence>
<evidence type="ECO:0000256" key="11">
    <source>
        <dbReference type="ARBA" id="ARBA00023010"/>
    </source>
</evidence>
<dbReference type="PRINTS" id="PR01853">
    <property type="entry name" value="YAJCTRNLCASE"/>
</dbReference>
<evidence type="ECO:0000256" key="1">
    <source>
        <dbReference type="ARBA" id="ARBA00002061"/>
    </source>
</evidence>
<gene>
    <name evidence="14" type="primary">yajC</name>
    <name evidence="14" type="ORF">EAH84_06390</name>
</gene>
<evidence type="ECO:0000256" key="2">
    <source>
        <dbReference type="ARBA" id="ARBA00004162"/>
    </source>
</evidence>
<dbReference type="EMBL" id="RCZK01000004">
    <property type="protein sequence ID" value="TPG13045.1"/>
    <property type="molecule type" value="Genomic_DNA"/>
</dbReference>
<keyword evidence="8 13" id="KW-0812">Transmembrane</keyword>
<keyword evidence="10 13" id="KW-1133">Transmembrane helix</keyword>
<feature type="transmembrane region" description="Helical" evidence="13">
    <location>
        <begin position="20"/>
        <end position="39"/>
    </location>
</feature>
<sequence>MFISPAYAQSAGTAATTGGLASLISFAPLLLIFVVFYFLMIRPQQQRLKAQQASIAAVRKGDSVVTAGGVVGKVTKVEELYVEVEIAANTRVRVVKATLSDITSPNSKPAND</sequence>
<comment type="function">
    <text evidence="1">The SecYEG-SecDF-YajC-YidC holo-translocon (HTL) protein secretase/insertase is a supercomplex required for protein secretion, insertion of proteins into membranes, and assembly of membrane protein complexes. While the SecYEG complex is essential for assembly of a number of proteins and complexes, the SecDF-YajC-YidC subcomplex facilitates these functions.</text>
</comment>
<evidence type="ECO:0000256" key="13">
    <source>
        <dbReference type="SAM" id="Phobius"/>
    </source>
</evidence>
<evidence type="ECO:0000256" key="5">
    <source>
        <dbReference type="ARBA" id="ARBA00014962"/>
    </source>
</evidence>
<keyword evidence="15" id="KW-1185">Reference proteome</keyword>
<reference evidence="14 15" key="1">
    <citation type="journal article" date="2019" name="Environ. Microbiol.">
        <title>Species interactions and distinct microbial communities in high Arctic permafrost affected cryosols are associated with the CH4 and CO2 gas fluxes.</title>
        <authorList>
            <person name="Altshuler I."/>
            <person name="Hamel J."/>
            <person name="Turney S."/>
            <person name="Magnuson E."/>
            <person name="Levesque R."/>
            <person name="Greer C."/>
            <person name="Whyte L.G."/>
        </authorList>
    </citation>
    <scope>NUCLEOTIDE SEQUENCE [LARGE SCALE GENOMIC DNA]</scope>
    <source>
        <strain evidence="14 15">S5.1</strain>
    </source>
</reference>
<name>A0A502CH50_9SPHN</name>
<keyword evidence="9" id="KW-0653">Protein transport</keyword>
<evidence type="ECO:0000256" key="3">
    <source>
        <dbReference type="ARBA" id="ARBA00006742"/>
    </source>
</evidence>
<keyword evidence="7" id="KW-1003">Cell membrane</keyword>
<comment type="subunit">
    <text evidence="4">Part of the SecDF-YidC-YajC translocase complex. The SecDF-YidC-YajC translocase forms a supercomplex with SecYEG, called the holo-translocon (HTL).</text>
</comment>
<keyword evidence="12 13" id="KW-0472">Membrane</keyword>
<evidence type="ECO:0000256" key="6">
    <source>
        <dbReference type="ARBA" id="ARBA00022448"/>
    </source>
</evidence>
<dbReference type="RefSeq" id="WP_140869496.1">
    <property type="nucleotide sequence ID" value="NZ_RCZK01000004.1"/>
</dbReference>
<organism evidence="14 15">
    <name type="scientific">Sphingomonas oligophenolica</name>
    <dbReference type="NCBI Taxonomy" id="301154"/>
    <lineage>
        <taxon>Bacteria</taxon>
        <taxon>Pseudomonadati</taxon>
        <taxon>Pseudomonadota</taxon>
        <taxon>Alphaproteobacteria</taxon>
        <taxon>Sphingomonadales</taxon>
        <taxon>Sphingomonadaceae</taxon>
        <taxon>Sphingomonas</taxon>
    </lineage>
</organism>
<dbReference type="PANTHER" id="PTHR33909:SF1">
    <property type="entry name" value="SEC TRANSLOCON ACCESSORY COMPLEX SUBUNIT YAJC"/>
    <property type="match status" value="1"/>
</dbReference>
<comment type="subcellular location">
    <subcellularLocation>
        <location evidence="2">Cell membrane</location>
        <topology evidence="2">Single-pass membrane protein</topology>
    </subcellularLocation>
</comment>
<dbReference type="InterPro" id="IPR003849">
    <property type="entry name" value="Preprotein_translocase_YajC"/>
</dbReference>